<protein>
    <submittedName>
        <fullName evidence="4">Vitamin B12 ABC transporter, B12-binding component BtuF</fullName>
    </submittedName>
</protein>
<sequence>MRLILWLWGVLWQSSAFAEQTLTQFTDVTPPAQRIVALAPHITEMLFAIGAGANVVAVSDYSDFPASAKALPSVASYAAVNIEAVLALKADLVIAWRNGNPEHDLHRLRQFGVRVVYSNPKHLDDISAELRQFGHYTGQQGQAEQVAQAYSAELAQLRRQYQHKKPLKVFFAMGTAPLSTVANNAWPQQLLMLCGADNAFAAAKGDYPQVGIEQVVAAQPEVLVLPHQPGVAVDLNYWQRFAAIPAVKQQHYISVDADHLYRTTPRTLLGARQLCQALDAYR</sequence>
<evidence type="ECO:0000256" key="2">
    <source>
        <dbReference type="SAM" id="SignalP"/>
    </source>
</evidence>
<gene>
    <name evidence="4" type="ORF">BAL341_2361</name>
</gene>
<feature type="domain" description="Fe/B12 periplasmic-binding" evidence="3">
    <location>
        <begin position="34"/>
        <end position="282"/>
    </location>
</feature>
<evidence type="ECO:0000259" key="3">
    <source>
        <dbReference type="PROSITE" id="PS50983"/>
    </source>
</evidence>
<dbReference type="SUPFAM" id="SSF53807">
    <property type="entry name" value="Helical backbone' metal receptor"/>
    <property type="match status" value="1"/>
</dbReference>
<dbReference type="InterPro" id="IPR054828">
    <property type="entry name" value="Vit_B12_bind_prot"/>
</dbReference>
<dbReference type="PROSITE" id="PS50983">
    <property type="entry name" value="FE_B12_PBP"/>
    <property type="match status" value="1"/>
</dbReference>
<dbReference type="NCBIfam" id="NF038402">
    <property type="entry name" value="TroA_like"/>
    <property type="match status" value="1"/>
</dbReference>
<dbReference type="Pfam" id="PF01497">
    <property type="entry name" value="Peripla_BP_2"/>
    <property type="match status" value="1"/>
</dbReference>
<dbReference type="InterPro" id="IPR002491">
    <property type="entry name" value="ABC_transptr_periplasmic_BD"/>
</dbReference>
<reference evidence="4" key="1">
    <citation type="submission" date="2019-04" db="EMBL/GenBank/DDBJ databases">
        <authorList>
            <person name="Brambilla D."/>
        </authorList>
    </citation>
    <scope>NUCLEOTIDE SEQUENCE</scope>
    <source>
        <strain evidence="4">BAL1</strain>
    </source>
</reference>
<dbReference type="CDD" id="cd01144">
    <property type="entry name" value="BtuF"/>
    <property type="match status" value="1"/>
</dbReference>
<feature type="chain" id="PRO_5019817987" evidence="2">
    <location>
        <begin position="19"/>
        <end position="282"/>
    </location>
</feature>
<dbReference type="PANTHER" id="PTHR30535:SF4">
    <property type="entry name" value="HEMIN-BINDING PERIPLASMIC PROTEIN HMUT"/>
    <property type="match status" value="1"/>
</dbReference>
<proteinExistence type="predicted"/>
<dbReference type="AlphaFoldDB" id="A0A486XSJ0"/>
<dbReference type="PANTHER" id="PTHR30535">
    <property type="entry name" value="VITAMIN B12-BINDING PROTEIN"/>
    <property type="match status" value="1"/>
</dbReference>
<dbReference type="Gene3D" id="3.40.50.1980">
    <property type="entry name" value="Nitrogenase molybdenum iron protein domain"/>
    <property type="match status" value="2"/>
</dbReference>
<dbReference type="EMBL" id="CAAJGR010000120">
    <property type="protein sequence ID" value="VHO05249.1"/>
    <property type="molecule type" value="Genomic_DNA"/>
</dbReference>
<evidence type="ECO:0000256" key="1">
    <source>
        <dbReference type="ARBA" id="ARBA00022729"/>
    </source>
</evidence>
<organism evidence="4">
    <name type="scientific">Rheinheimera sp. BAL341</name>
    <dbReference type="NCBI Taxonomy" id="1708203"/>
    <lineage>
        <taxon>Bacteria</taxon>
        <taxon>Pseudomonadati</taxon>
        <taxon>Pseudomonadota</taxon>
        <taxon>Gammaproteobacteria</taxon>
        <taxon>Chromatiales</taxon>
        <taxon>Chromatiaceae</taxon>
        <taxon>Rheinheimera</taxon>
    </lineage>
</organism>
<feature type="signal peptide" evidence="2">
    <location>
        <begin position="1"/>
        <end position="18"/>
    </location>
</feature>
<name>A0A486XSJ0_9GAMM</name>
<evidence type="ECO:0000313" key="4">
    <source>
        <dbReference type="EMBL" id="VHO05249.1"/>
    </source>
</evidence>
<keyword evidence="1 2" id="KW-0732">Signal</keyword>
<dbReference type="InterPro" id="IPR050902">
    <property type="entry name" value="ABC_Transporter_SBP"/>
</dbReference>
<accession>A0A486XSJ0</accession>